<evidence type="ECO:0000256" key="1">
    <source>
        <dbReference type="ARBA" id="ARBA00022448"/>
    </source>
</evidence>
<evidence type="ECO:0000313" key="5">
    <source>
        <dbReference type="EMBL" id="EET60918.1"/>
    </source>
</evidence>
<dbReference type="Pfam" id="PF02254">
    <property type="entry name" value="TrkA_N"/>
    <property type="match status" value="1"/>
</dbReference>
<sequence>MIVGGGKISFYLSHMLLANGIDVKIIEKDAACCEMLSQKLPGATIIHGDGTDKALLLEEGLDRADAFAALTGMDEENIFLSLYAKTQSNIKTITKINRISFDEVVDGLDLDTVIYPKDITAEYIIRYTRALGNSIGSNVETMHRIAGGKVEALEFVIRENAPVVNIPLIDLNLKNDILVACIQRGGRIILPRGNDCMKVGDGVIVVTSRTGLKDIRDILGKSRSGQ</sequence>
<dbReference type="Pfam" id="PF02080">
    <property type="entry name" value="TrkA_C"/>
    <property type="match status" value="1"/>
</dbReference>
<keyword evidence="6" id="KW-1185">Reference proteome</keyword>
<dbReference type="Gene3D" id="3.30.70.1450">
    <property type="entry name" value="Regulator of K+ conductance, C-terminal domain"/>
    <property type="match status" value="1"/>
</dbReference>
<feature type="domain" description="RCK C-terminal" evidence="4">
    <location>
        <begin position="140"/>
        <end position="221"/>
    </location>
</feature>
<accession>C6LED5</accession>
<dbReference type="InterPro" id="IPR036721">
    <property type="entry name" value="RCK_C_sf"/>
</dbReference>
<keyword evidence="2" id="KW-0406">Ion transport</keyword>
<gene>
    <name evidence="5" type="ORF">BRYFOR_06984</name>
</gene>
<dbReference type="SUPFAM" id="SSF51735">
    <property type="entry name" value="NAD(P)-binding Rossmann-fold domains"/>
    <property type="match status" value="1"/>
</dbReference>
<protein>
    <submittedName>
        <fullName evidence="5">TrkA N-terminal domain protein</fullName>
    </submittedName>
</protein>
<dbReference type="PROSITE" id="PS51201">
    <property type="entry name" value="RCK_N"/>
    <property type="match status" value="1"/>
</dbReference>
<dbReference type="PANTHER" id="PTHR43833">
    <property type="entry name" value="POTASSIUM CHANNEL PROTEIN 2-RELATED-RELATED"/>
    <property type="match status" value="1"/>
</dbReference>
<dbReference type="STRING" id="168384.SAMN05660368_00401"/>
<dbReference type="PANTHER" id="PTHR43833:SF5">
    <property type="entry name" value="TRK SYSTEM POTASSIUM UPTAKE PROTEIN TRKA"/>
    <property type="match status" value="1"/>
</dbReference>
<feature type="domain" description="RCK N-terminal" evidence="3">
    <location>
        <begin position="1"/>
        <end position="114"/>
    </location>
</feature>
<dbReference type="InterPro" id="IPR003148">
    <property type="entry name" value="RCK_N"/>
</dbReference>
<keyword evidence="1" id="KW-0813">Transport</keyword>
<dbReference type="Proteomes" id="UP000005561">
    <property type="component" value="Unassembled WGS sequence"/>
</dbReference>
<dbReference type="GO" id="GO:0008324">
    <property type="term" value="F:monoatomic cation transmembrane transporter activity"/>
    <property type="evidence" value="ECO:0007669"/>
    <property type="project" value="InterPro"/>
</dbReference>
<dbReference type="AlphaFoldDB" id="C6LED5"/>
<evidence type="ECO:0000256" key="2">
    <source>
        <dbReference type="ARBA" id="ARBA00023065"/>
    </source>
</evidence>
<evidence type="ECO:0000313" key="6">
    <source>
        <dbReference type="Proteomes" id="UP000005561"/>
    </source>
</evidence>
<dbReference type="InterPro" id="IPR050721">
    <property type="entry name" value="Trk_Ktr_HKT_K-transport"/>
</dbReference>
<dbReference type="eggNOG" id="COG0569">
    <property type="taxonomic scope" value="Bacteria"/>
</dbReference>
<dbReference type="InterPro" id="IPR006037">
    <property type="entry name" value="RCK_C"/>
</dbReference>
<organism evidence="5 6">
    <name type="scientific">Marvinbryantia formatexigens DSM 14469</name>
    <dbReference type="NCBI Taxonomy" id="478749"/>
    <lineage>
        <taxon>Bacteria</taxon>
        <taxon>Bacillati</taxon>
        <taxon>Bacillota</taxon>
        <taxon>Clostridia</taxon>
        <taxon>Lachnospirales</taxon>
        <taxon>Lachnospiraceae</taxon>
        <taxon>Marvinbryantia</taxon>
    </lineage>
</organism>
<name>C6LED5_9FIRM</name>
<dbReference type="PROSITE" id="PS51202">
    <property type="entry name" value="RCK_C"/>
    <property type="match status" value="1"/>
</dbReference>
<proteinExistence type="predicted"/>
<evidence type="ECO:0000259" key="3">
    <source>
        <dbReference type="PROSITE" id="PS51201"/>
    </source>
</evidence>
<dbReference type="GO" id="GO:0006813">
    <property type="term" value="P:potassium ion transport"/>
    <property type="evidence" value="ECO:0007669"/>
    <property type="project" value="InterPro"/>
</dbReference>
<dbReference type="SUPFAM" id="SSF116726">
    <property type="entry name" value="TrkA C-terminal domain-like"/>
    <property type="match status" value="1"/>
</dbReference>
<evidence type="ECO:0000259" key="4">
    <source>
        <dbReference type="PROSITE" id="PS51202"/>
    </source>
</evidence>
<dbReference type="InterPro" id="IPR036291">
    <property type="entry name" value="NAD(P)-bd_dom_sf"/>
</dbReference>
<comment type="caution">
    <text evidence="5">The sequence shown here is derived from an EMBL/GenBank/DDBJ whole genome shotgun (WGS) entry which is preliminary data.</text>
</comment>
<reference evidence="5" key="1">
    <citation type="submission" date="2009-07" db="EMBL/GenBank/DDBJ databases">
        <authorList>
            <person name="Weinstock G."/>
            <person name="Sodergren E."/>
            <person name="Clifton S."/>
            <person name="Fulton L."/>
            <person name="Fulton B."/>
            <person name="Courtney L."/>
            <person name="Fronick C."/>
            <person name="Harrison M."/>
            <person name="Strong C."/>
            <person name="Farmer C."/>
            <person name="Delahaunty K."/>
            <person name="Markovic C."/>
            <person name="Hall O."/>
            <person name="Minx P."/>
            <person name="Tomlinson C."/>
            <person name="Mitreva M."/>
            <person name="Nelson J."/>
            <person name="Hou S."/>
            <person name="Wollam A."/>
            <person name="Pepin K.H."/>
            <person name="Johnson M."/>
            <person name="Bhonagiri V."/>
            <person name="Nash W.E."/>
            <person name="Warren W."/>
            <person name="Chinwalla A."/>
            <person name="Mardis E.R."/>
            <person name="Wilson R.K."/>
        </authorList>
    </citation>
    <scope>NUCLEOTIDE SEQUENCE [LARGE SCALE GENOMIC DNA]</scope>
    <source>
        <strain evidence="5">DSM 14469</strain>
    </source>
</reference>
<dbReference type="Gene3D" id="3.40.50.720">
    <property type="entry name" value="NAD(P)-binding Rossmann-like Domain"/>
    <property type="match status" value="1"/>
</dbReference>
<dbReference type="EMBL" id="ACCL02000008">
    <property type="protein sequence ID" value="EET60918.1"/>
    <property type="molecule type" value="Genomic_DNA"/>
</dbReference>